<dbReference type="Gene3D" id="2.60.40.790">
    <property type="match status" value="1"/>
</dbReference>
<dbReference type="AlphaFoldDB" id="A0AAF0J2G0"/>
<accession>A0AAF0J2G0</accession>
<feature type="region of interest" description="Disordered" evidence="1">
    <location>
        <begin position="82"/>
        <end position="118"/>
    </location>
</feature>
<dbReference type="Proteomes" id="UP001213623">
    <property type="component" value="Chromosome 3"/>
</dbReference>
<dbReference type="InterPro" id="IPR007052">
    <property type="entry name" value="CS_dom"/>
</dbReference>
<dbReference type="Pfam" id="PF05002">
    <property type="entry name" value="SGS"/>
    <property type="match status" value="1"/>
</dbReference>
<dbReference type="InterPro" id="IPR044563">
    <property type="entry name" value="Sgt1-like"/>
</dbReference>
<evidence type="ECO:0000256" key="1">
    <source>
        <dbReference type="SAM" id="MobiDB-lite"/>
    </source>
</evidence>
<gene>
    <name evidence="4" type="ORF">MNAN1_002062</name>
</gene>
<sequence>MAPQPPSSARPVRHDCYQTNDTVVVTIYAKNQVADQTHVSLEGDKLVVRTPELDCVVPVPVPVRGVQDVRIVPTKMEIVLEKSANAPEVPAAQHAPRSSSKWDSWDVDDDAPPAGSGDAELQSFFQKLYADADDDTRRAMVKSFQESGGTALSTNWAEVGRQTMPVRAPQGMEVRRYEQ</sequence>
<dbReference type="PANTHER" id="PTHR45862">
    <property type="entry name" value="PROTEIN SGT1 HOMOLOG"/>
    <property type="match status" value="1"/>
</dbReference>
<feature type="domain" description="CS" evidence="2">
    <location>
        <begin position="13"/>
        <end position="50"/>
    </location>
</feature>
<dbReference type="InterPro" id="IPR008978">
    <property type="entry name" value="HSP20-like_chaperone"/>
</dbReference>
<proteinExistence type="predicted"/>
<evidence type="ECO:0000313" key="5">
    <source>
        <dbReference type="Proteomes" id="UP001213623"/>
    </source>
</evidence>
<dbReference type="Pfam" id="PF04969">
    <property type="entry name" value="CS"/>
    <property type="match status" value="1"/>
</dbReference>
<evidence type="ECO:0000313" key="4">
    <source>
        <dbReference type="EMBL" id="WFD27066.1"/>
    </source>
</evidence>
<evidence type="ECO:0000259" key="3">
    <source>
        <dbReference type="Pfam" id="PF05002"/>
    </source>
</evidence>
<evidence type="ECO:0008006" key="6">
    <source>
        <dbReference type="Google" id="ProtNLM"/>
    </source>
</evidence>
<name>A0AAF0J2G0_9BASI</name>
<dbReference type="EMBL" id="CP119894">
    <property type="protein sequence ID" value="WFD27066.1"/>
    <property type="molecule type" value="Genomic_DNA"/>
</dbReference>
<protein>
    <recommendedName>
        <fullName evidence="6">SGS domain-containing protein</fullName>
    </recommendedName>
</protein>
<reference evidence="4" key="1">
    <citation type="submission" date="2023-03" db="EMBL/GenBank/DDBJ databases">
        <title>Mating type loci evolution in Malassezia.</title>
        <authorList>
            <person name="Coelho M.A."/>
        </authorList>
    </citation>
    <scope>NUCLEOTIDE SEQUENCE</scope>
    <source>
        <strain evidence="4">CBS 9557</strain>
    </source>
</reference>
<keyword evidence="5" id="KW-1185">Reference proteome</keyword>
<dbReference type="SUPFAM" id="SSF49764">
    <property type="entry name" value="HSP20-like chaperones"/>
    <property type="match status" value="1"/>
</dbReference>
<evidence type="ECO:0000259" key="2">
    <source>
        <dbReference type="Pfam" id="PF04969"/>
    </source>
</evidence>
<dbReference type="GO" id="GO:0051087">
    <property type="term" value="F:protein-folding chaperone binding"/>
    <property type="evidence" value="ECO:0007669"/>
    <property type="project" value="InterPro"/>
</dbReference>
<dbReference type="InterPro" id="IPR007699">
    <property type="entry name" value="SGS_dom"/>
</dbReference>
<feature type="domain" description="SGS" evidence="3">
    <location>
        <begin position="101"/>
        <end position="177"/>
    </location>
</feature>
<organism evidence="4 5">
    <name type="scientific">Malassezia nana</name>
    <dbReference type="NCBI Taxonomy" id="180528"/>
    <lineage>
        <taxon>Eukaryota</taxon>
        <taxon>Fungi</taxon>
        <taxon>Dikarya</taxon>
        <taxon>Basidiomycota</taxon>
        <taxon>Ustilaginomycotina</taxon>
        <taxon>Malasseziomycetes</taxon>
        <taxon>Malasseziales</taxon>
        <taxon>Malasseziaceae</taxon>
        <taxon>Malassezia</taxon>
    </lineage>
</organism>